<reference evidence="2 3" key="1">
    <citation type="submission" date="2016-12" db="EMBL/GenBank/DDBJ databases">
        <title>The new phylogeny of genus Mycobacterium.</title>
        <authorList>
            <person name="Tortoli E."/>
            <person name="Trovato A."/>
            <person name="Cirillo D.M."/>
        </authorList>
    </citation>
    <scope>NUCLEOTIDE SEQUENCE [LARGE SCALE GENOMIC DNA]</scope>
    <source>
        <strain evidence="2 3">DSM 45130</strain>
    </source>
</reference>
<dbReference type="AlphaFoldDB" id="A0A1X0DK90"/>
<comment type="caution">
    <text evidence="2">The sequence shown here is derived from an EMBL/GenBank/DDBJ whole genome shotgun (WGS) entry which is preliminary data.</text>
</comment>
<feature type="region of interest" description="Disordered" evidence="1">
    <location>
        <begin position="94"/>
        <end position="115"/>
    </location>
</feature>
<feature type="region of interest" description="Disordered" evidence="1">
    <location>
        <begin position="33"/>
        <end position="56"/>
    </location>
</feature>
<dbReference type="EMBL" id="MVHS01000007">
    <property type="protein sequence ID" value="ORA72579.1"/>
    <property type="molecule type" value="Genomic_DNA"/>
</dbReference>
<name>A0A1X0DK90_9MYCO</name>
<dbReference type="Proteomes" id="UP000192801">
    <property type="component" value="Unassembled WGS sequence"/>
</dbReference>
<sequence length="125" mass="12967">MLIVLATIGIPALPGRGVSGARYDAIGQSQESAPVAVDGLNTAPAAAERDGGRAPQEVPRSALEEEHLIRAGGPTRLALVVLAVLLGAGAALWSARGTRGPPRPRDPRSKRSGRDILQDHCVHLC</sequence>
<accession>A0A1X0DK90</accession>
<gene>
    <name evidence="2" type="ORF">BST26_04825</name>
</gene>
<dbReference type="STRING" id="444597.BST26_04825"/>
<evidence type="ECO:0000256" key="1">
    <source>
        <dbReference type="SAM" id="MobiDB-lite"/>
    </source>
</evidence>
<keyword evidence="3" id="KW-1185">Reference proteome</keyword>
<organism evidence="2 3">
    <name type="scientific">Mycolicibacterium insubricum</name>
    <dbReference type="NCBI Taxonomy" id="444597"/>
    <lineage>
        <taxon>Bacteria</taxon>
        <taxon>Bacillati</taxon>
        <taxon>Actinomycetota</taxon>
        <taxon>Actinomycetes</taxon>
        <taxon>Mycobacteriales</taxon>
        <taxon>Mycobacteriaceae</taxon>
        <taxon>Mycolicibacterium</taxon>
    </lineage>
</organism>
<evidence type="ECO:0000313" key="3">
    <source>
        <dbReference type="Proteomes" id="UP000192801"/>
    </source>
</evidence>
<proteinExistence type="predicted"/>
<feature type="compositionally biased region" description="Basic and acidic residues" evidence="1">
    <location>
        <begin position="103"/>
        <end position="115"/>
    </location>
</feature>
<evidence type="ECO:0000313" key="2">
    <source>
        <dbReference type="EMBL" id="ORA72579.1"/>
    </source>
</evidence>
<protein>
    <submittedName>
        <fullName evidence="2">Uncharacterized protein</fullName>
    </submittedName>
</protein>